<feature type="compositionally biased region" description="Basic and acidic residues" evidence="1">
    <location>
        <begin position="104"/>
        <end position="121"/>
    </location>
</feature>
<name>A0AAD4UH71_OVIAM</name>
<feature type="region of interest" description="Disordered" evidence="1">
    <location>
        <begin position="77"/>
        <end position="142"/>
    </location>
</feature>
<comment type="caution">
    <text evidence="2">The sequence shown here is derived from an EMBL/GenBank/DDBJ whole genome shotgun (WGS) entry which is preliminary data.</text>
</comment>
<proteinExistence type="predicted"/>
<evidence type="ECO:0000256" key="1">
    <source>
        <dbReference type="SAM" id="MobiDB-lite"/>
    </source>
</evidence>
<evidence type="ECO:0000313" key="2">
    <source>
        <dbReference type="EMBL" id="KAI4546158.1"/>
    </source>
</evidence>
<feature type="compositionally biased region" description="Polar residues" evidence="1">
    <location>
        <begin position="130"/>
        <end position="142"/>
    </location>
</feature>
<keyword evidence="3" id="KW-1185">Reference proteome</keyword>
<evidence type="ECO:0000313" key="3">
    <source>
        <dbReference type="Proteomes" id="UP001214576"/>
    </source>
</evidence>
<dbReference type="EMBL" id="JAKZEL010000002">
    <property type="protein sequence ID" value="KAI4546158.1"/>
    <property type="molecule type" value="Genomic_DNA"/>
</dbReference>
<reference evidence="2" key="1">
    <citation type="submission" date="2022-03" db="EMBL/GenBank/DDBJ databases">
        <title>Genomic analyses of argali, domestic sheep and their hybrids provide insights into chromosomal evolution, heterosis and genetic basis of agronomic traits.</title>
        <authorList>
            <person name="Li M."/>
        </authorList>
    </citation>
    <scope>NUCLEOTIDE SEQUENCE</scope>
    <source>
        <strain evidence="2">CAU-MHL-2022a</strain>
        <tissue evidence="2">Skin</tissue>
    </source>
</reference>
<protein>
    <submittedName>
        <fullName evidence="2">Uncharacterized protein</fullName>
    </submittedName>
</protein>
<organism evidence="2 3">
    <name type="scientific">Ovis ammon polii</name>
    <dbReference type="NCBI Taxonomy" id="230172"/>
    <lineage>
        <taxon>Eukaryota</taxon>
        <taxon>Metazoa</taxon>
        <taxon>Chordata</taxon>
        <taxon>Craniata</taxon>
        <taxon>Vertebrata</taxon>
        <taxon>Euteleostomi</taxon>
        <taxon>Mammalia</taxon>
        <taxon>Eutheria</taxon>
        <taxon>Laurasiatheria</taxon>
        <taxon>Artiodactyla</taxon>
        <taxon>Ruminantia</taxon>
        <taxon>Pecora</taxon>
        <taxon>Bovidae</taxon>
        <taxon>Caprinae</taxon>
        <taxon>Ovis</taxon>
    </lineage>
</organism>
<accession>A0AAD4UH71</accession>
<sequence>MATEAEAAARGEVAGRGLRLRERQPGRPGASGRCARPGGRTLPGALLDPASPWQARGRRSSLAAQVRLGAPSILAPEREVGGDARHRRRLSNCRSPISGPRVGRFSEEELTRDRPPSDREWPPPAYRWAPTSQSARTAAQNS</sequence>
<feature type="region of interest" description="Disordered" evidence="1">
    <location>
        <begin position="1"/>
        <end position="58"/>
    </location>
</feature>
<gene>
    <name evidence="2" type="ORF">MG293_002713</name>
</gene>
<dbReference type="Proteomes" id="UP001214576">
    <property type="component" value="Unassembled WGS sequence"/>
</dbReference>
<feature type="compositionally biased region" description="Low complexity" evidence="1">
    <location>
        <begin position="1"/>
        <end position="17"/>
    </location>
</feature>
<dbReference type="AlphaFoldDB" id="A0AAD4UH71"/>